<reference evidence="10 11" key="1">
    <citation type="submission" date="2016-10" db="EMBL/GenBank/DDBJ databases">
        <authorList>
            <person name="de Groot N.N."/>
        </authorList>
    </citation>
    <scope>NUCLEOTIDE SEQUENCE [LARGE SCALE GENOMIC DNA]</scope>
    <source>
        <strain evidence="10 11">DSM 21668</strain>
    </source>
</reference>
<dbReference type="AlphaFoldDB" id="A0A1G9PM52"/>
<keyword evidence="5 8" id="KW-0812">Transmembrane</keyword>
<dbReference type="InterPro" id="IPR005467">
    <property type="entry name" value="His_kinase_dom"/>
</dbReference>
<proteinExistence type="predicted"/>
<dbReference type="GO" id="GO:0000155">
    <property type="term" value="F:phosphorelay sensor kinase activity"/>
    <property type="evidence" value="ECO:0007669"/>
    <property type="project" value="InterPro"/>
</dbReference>
<dbReference type="Pfam" id="PF00512">
    <property type="entry name" value="HisKA"/>
    <property type="match status" value="1"/>
</dbReference>
<evidence type="ECO:0000259" key="9">
    <source>
        <dbReference type="PROSITE" id="PS50109"/>
    </source>
</evidence>
<dbReference type="SMART" id="SM00388">
    <property type="entry name" value="HisKA"/>
    <property type="match status" value="1"/>
</dbReference>
<dbReference type="InterPro" id="IPR050428">
    <property type="entry name" value="TCS_sensor_his_kinase"/>
</dbReference>
<evidence type="ECO:0000256" key="5">
    <source>
        <dbReference type="ARBA" id="ARBA00022692"/>
    </source>
</evidence>
<name>A0A1G9PM52_9BACT</name>
<accession>A0A1G9PM52</accession>
<dbReference type="PANTHER" id="PTHR45436">
    <property type="entry name" value="SENSOR HISTIDINE KINASE YKOH"/>
    <property type="match status" value="1"/>
</dbReference>
<evidence type="ECO:0000256" key="4">
    <source>
        <dbReference type="ARBA" id="ARBA00022679"/>
    </source>
</evidence>
<dbReference type="Pfam" id="PF02518">
    <property type="entry name" value="HATPase_c"/>
    <property type="match status" value="1"/>
</dbReference>
<keyword evidence="11" id="KW-1185">Reference proteome</keyword>
<dbReference type="EC" id="2.7.13.3" evidence="2"/>
<evidence type="ECO:0000256" key="3">
    <source>
        <dbReference type="ARBA" id="ARBA00022553"/>
    </source>
</evidence>
<feature type="domain" description="Histidine kinase" evidence="9">
    <location>
        <begin position="241"/>
        <end position="422"/>
    </location>
</feature>
<dbReference type="SMART" id="SM00387">
    <property type="entry name" value="HATPase_c"/>
    <property type="match status" value="1"/>
</dbReference>
<dbReference type="OrthoDB" id="1522504at2"/>
<evidence type="ECO:0000256" key="6">
    <source>
        <dbReference type="ARBA" id="ARBA00022777"/>
    </source>
</evidence>
<gene>
    <name evidence="10" type="ORF">SAMN04488090_2235</name>
</gene>
<evidence type="ECO:0000256" key="1">
    <source>
        <dbReference type="ARBA" id="ARBA00000085"/>
    </source>
</evidence>
<keyword evidence="8" id="KW-0472">Membrane</keyword>
<dbReference type="RefSeq" id="WP_093201796.1">
    <property type="nucleotide sequence ID" value="NZ_FNGS01000004.1"/>
</dbReference>
<dbReference type="STRING" id="563176.SAMN04488090_2235"/>
<dbReference type="Gene3D" id="3.30.565.10">
    <property type="entry name" value="Histidine kinase-like ATPase, C-terminal domain"/>
    <property type="match status" value="1"/>
</dbReference>
<dbReference type="PANTHER" id="PTHR45436:SF5">
    <property type="entry name" value="SENSOR HISTIDINE KINASE TRCS"/>
    <property type="match status" value="1"/>
</dbReference>
<keyword evidence="4" id="KW-0808">Transferase</keyword>
<dbReference type="SUPFAM" id="SSF47384">
    <property type="entry name" value="Homodimeric domain of signal transducing histidine kinase"/>
    <property type="match status" value="1"/>
</dbReference>
<keyword evidence="3" id="KW-0597">Phosphoprotein</keyword>
<dbReference type="SUPFAM" id="SSF55874">
    <property type="entry name" value="ATPase domain of HSP90 chaperone/DNA topoisomerase II/histidine kinase"/>
    <property type="match status" value="1"/>
</dbReference>
<evidence type="ECO:0000313" key="10">
    <source>
        <dbReference type="EMBL" id="SDL99784.1"/>
    </source>
</evidence>
<dbReference type="Proteomes" id="UP000198901">
    <property type="component" value="Unassembled WGS sequence"/>
</dbReference>
<dbReference type="EMBL" id="FNGS01000004">
    <property type="protein sequence ID" value="SDL99784.1"/>
    <property type="molecule type" value="Genomic_DNA"/>
</dbReference>
<evidence type="ECO:0000313" key="11">
    <source>
        <dbReference type="Proteomes" id="UP000198901"/>
    </source>
</evidence>
<dbReference type="Gene3D" id="1.10.287.130">
    <property type="match status" value="1"/>
</dbReference>
<sequence>MATNQYNKRFITKIRKEYAIVLPVMLVLIILFNNLAIDFYYKVIYWNRFRSAAAEVADYAREHHSFPNHPEVTVKKLAPGTKSYTYYGYNFREIPDPAHEPGVFSRLFLRDHLHNRRVKEYVTTVALPEGLFEIRVAKIELNEPGGPEREAVLFAVACSLVLFLLLNWGFFQFNLRRVSYNLWRPFYKNLRRVNSYHIRSAKPLQLVETNIREFELFNHAILDFTNKTQAAYNQLREFTENTAHELQTPLSILLAKVELILKKNDLDAANRKELLEIKKTIVRLSGIQKGLNLLSRIRSIQYGGNVEKKTMLITGVIHDSVETYEELIEYKGITLETLEDDPEPVATNEELVRILVDNLLRNAVQHNHTDGKIRIAVQPRGFEIANTGAVPESPGDNLFARYHTRSQDNGRLGLGLAIVEAICDTLDFSCQYYYRDNLHCIRISWER</sequence>
<organism evidence="10 11">
    <name type="scientific">Siphonobacter aquaeclarae</name>
    <dbReference type="NCBI Taxonomy" id="563176"/>
    <lineage>
        <taxon>Bacteria</taxon>
        <taxon>Pseudomonadati</taxon>
        <taxon>Bacteroidota</taxon>
        <taxon>Cytophagia</taxon>
        <taxon>Cytophagales</taxon>
        <taxon>Cytophagaceae</taxon>
        <taxon>Siphonobacter</taxon>
    </lineage>
</organism>
<dbReference type="InterPro" id="IPR036890">
    <property type="entry name" value="HATPase_C_sf"/>
</dbReference>
<dbReference type="InterPro" id="IPR003661">
    <property type="entry name" value="HisK_dim/P_dom"/>
</dbReference>
<comment type="catalytic activity">
    <reaction evidence="1">
        <text>ATP + protein L-histidine = ADP + protein N-phospho-L-histidine.</text>
        <dbReference type="EC" id="2.7.13.3"/>
    </reaction>
</comment>
<dbReference type="InterPro" id="IPR036097">
    <property type="entry name" value="HisK_dim/P_sf"/>
</dbReference>
<evidence type="ECO:0000256" key="7">
    <source>
        <dbReference type="ARBA" id="ARBA00022989"/>
    </source>
</evidence>
<dbReference type="PROSITE" id="PS50109">
    <property type="entry name" value="HIS_KIN"/>
    <property type="match status" value="1"/>
</dbReference>
<dbReference type="CDD" id="cd00082">
    <property type="entry name" value="HisKA"/>
    <property type="match status" value="1"/>
</dbReference>
<feature type="transmembrane region" description="Helical" evidence="8">
    <location>
        <begin position="20"/>
        <end position="41"/>
    </location>
</feature>
<feature type="transmembrane region" description="Helical" evidence="8">
    <location>
        <begin position="151"/>
        <end position="171"/>
    </location>
</feature>
<evidence type="ECO:0000256" key="8">
    <source>
        <dbReference type="SAM" id="Phobius"/>
    </source>
</evidence>
<keyword evidence="7 8" id="KW-1133">Transmembrane helix</keyword>
<protein>
    <recommendedName>
        <fullName evidence="2">histidine kinase</fullName>
        <ecNumber evidence="2">2.7.13.3</ecNumber>
    </recommendedName>
</protein>
<dbReference type="InterPro" id="IPR003594">
    <property type="entry name" value="HATPase_dom"/>
</dbReference>
<keyword evidence="6 10" id="KW-0418">Kinase</keyword>
<evidence type="ECO:0000256" key="2">
    <source>
        <dbReference type="ARBA" id="ARBA00012438"/>
    </source>
</evidence>
<dbReference type="GO" id="GO:0005886">
    <property type="term" value="C:plasma membrane"/>
    <property type="evidence" value="ECO:0007669"/>
    <property type="project" value="TreeGrafter"/>
</dbReference>